<feature type="active site" description="Nucleophile" evidence="11">
    <location>
        <position position="765"/>
    </location>
</feature>
<dbReference type="SUPFAM" id="SSF49785">
    <property type="entry name" value="Galactose-binding domain-like"/>
    <property type="match status" value="3"/>
</dbReference>
<feature type="domain" description="SLH" evidence="15">
    <location>
        <begin position="1213"/>
        <end position="1276"/>
    </location>
</feature>
<keyword evidence="7 12" id="KW-0378">Hydrolase</keyword>
<evidence type="ECO:0000256" key="2">
    <source>
        <dbReference type="ARBA" id="ARBA00004851"/>
    </source>
</evidence>
<feature type="domain" description="SLH" evidence="15">
    <location>
        <begin position="1146"/>
        <end position="1204"/>
    </location>
</feature>
<dbReference type="Pfam" id="PF00395">
    <property type="entry name" value="SLH"/>
    <property type="match status" value="3"/>
</dbReference>
<evidence type="ECO:0000256" key="3">
    <source>
        <dbReference type="ARBA" id="ARBA00007495"/>
    </source>
</evidence>
<keyword evidence="8 12" id="KW-0119">Carbohydrate metabolism</keyword>
<organism evidence="17">
    <name type="scientific">Paenibacillus curdlanolyticus</name>
    <dbReference type="NCBI Taxonomy" id="59840"/>
    <lineage>
        <taxon>Bacteria</taxon>
        <taxon>Bacillati</taxon>
        <taxon>Bacillota</taxon>
        <taxon>Bacilli</taxon>
        <taxon>Bacillales</taxon>
        <taxon>Paenibacillaceae</taxon>
        <taxon>Paenibacillus</taxon>
    </lineage>
</organism>
<feature type="compositionally biased region" description="Low complexity" evidence="13">
    <location>
        <begin position="1060"/>
        <end position="1080"/>
    </location>
</feature>
<dbReference type="EC" id="3.2.1.8" evidence="12"/>
<keyword evidence="4 17" id="KW-0858">Xylan degradation</keyword>
<keyword evidence="9 12" id="KW-0326">Glycosidase</keyword>
<evidence type="ECO:0000256" key="7">
    <source>
        <dbReference type="ARBA" id="ARBA00022801"/>
    </source>
</evidence>
<dbReference type="InterPro" id="IPR017853">
    <property type="entry name" value="GH"/>
</dbReference>
<dbReference type="PROSITE" id="PS00591">
    <property type="entry name" value="GH10_1"/>
    <property type="match status" value="1"/>
</dbReference>
<dbReference type="UniPathway" id="UPA00114"/>
<dbReference type="Pfam" id="PF02018">
    <property type="entry name" value="CBM_4_9"/>
    <property type="match status" value="2"/>
</dbReference>
<dbReference type="InterPro" id="IPR010502">
    <property type="entry name" value="Carb-bd_dom_fam9"/>
</dbReference>
<keyword evidence="5 14" id="KW-0732">Signal</keyword>
<evidence type="ECO:0000256" key="12">
    <source>
        <dbReference type="RuleBase" id="RU361174"/>
    </source>
</evidence>
<dbReference type="GO" id="GO:0030246">
    <property type="term" value="F:carbohydrate binding"/>
    <property type="evidence" value="ECO:0007669"/>
    <property type="project" value="InterPro"/>
</dbReference>
<evidence type="ECO:0000256" key="11">
    <source>
        <dbReference type="PROSITE-ProRule" id="PRU10061"/>
    </source>
</evidence>
<dbReference type="GO" id="GO:0031176">
    <property type="term" value="F:endo-1,4-beta-xylanase activity"/>
    <property type="evidence" value="ECO:0007669"/>
    <property type="project" value="UniProtKB-EC"/>
</dbReference>
<evidence type="ECO:0000256" key="1">
    <source>
        <dbReference type="ARBA" id="ARBA00000681"/>
    </source>
</evidence>
<dbReference type="Pfam" id="PF06452">
    <property type="entry name" value="CBM9_1"/>
    <property type="match status" value="1"/>
</dbReference>
<dbReference type="CAZy" id="GH10">
    <property type="family name" value="Glycoside Hydrolase Family 10"/>
</dbReference>
<evidence type="ECO:0000256" key="4">
    <source>
        <dbReference type="ARBA" id="ARBA00022651"/>
    </source>
</evidence>
<feature type="domain" description="GH10" evidence="16">
    <location>
        <begin position="508"/>
        <end position="841"/>
    </location>
</feature>
<evidence type="ECO:0000259" key="15">
    <source>
        <dbReference type="PROSITE" id="PS51272"/>
    </source>
</evidence>
<dbReference type="Gene3D" id="2.60.40.1190">
    <property type="match status" value="1"/>
</dbReference>
<comment type="similarity">
    <text evidence="3 12">Belongs to the glycosyl hydrolase 10 (cellulase F) family.</text>
</comment>
<comment type="catalytic activity">
    <reaction evidence="1 12">
        <text>Endohydrolysis of (1-&gt;4)-beta-D-xylosidic linkages in xylans.</text>
        <dbReference type="EC" id="3.2.1.8"/>
    </reaction>
</comment>
<feature type="domain" description="SLH" evidence="15">
    <location>
        <begin position="1081"/>
        <end position="1144"/>
    </location>
</feature>
<dbReference type="AlphaFoldDB" id="B1A3N2"/>
<evidence type="ECO:0000256" key="14">
    <source>
        <dbReference type="SAM" id="SignalP"/>
    </source>
</evidence>
<dbReference type="PANTHER" id="PTHR31490">
    <property type="entry name" value="GLYCOSYL HYDROLASE"/>
    <property type="match status" value="1"/>
</dbReference>
<dbReference type="InterPro" id="IPR044846">
    <property type="entry name" value="GH10"/>
</dbReference>
<feature type="signal peptide" evidence="14">
    <location>
        <begin position="1"/>
        <end position="27"/>
    </location>
</feature>
<dbReference type="CDD" id="cd00005">
    <property type="entry name" value="CBM9_like_1"/>
    <property type="match status" value="1"/>
</dbReference>
<comment type="pathway">
    <text evidence="2">Glycan degradation; xylan degradation.</text>
</comment>
<dbReference type="InterPro" id="IPR003305">
    <property type="entry name" value="CenC_carb-bd"/>
</dbReference>
<dbReference type="BRENDA" id="3.2.1.8">
    <property type="organism ID" value="10638"/>
</dbReference>
<dbReference type="GO" id="GO:0045493">
    <property type="term" value="P:xylan catabolic process"/>
    <property type="evidence" value="ECO:0007669"/>
    <property type="project" value="UniProtKB-UniPathway"/>
</dbReference>
<feature type="chain" id="PRO_5039594772" description="Beta-xylanase" evidence="14">
    <location>
        <begin position="28"/>
        <end position="1276"/>
    </location>
</feature>
<name>B1A3N2_9BACL</name>
<dbReference type="PROSITE" id="PS51272">
    <property type="entry name" value="SLH"/>
    <property type="match status" value="3"/>
</dbReference>
<dbReference type="SMART" id="SM00633">
    <property type="entry name" value="Glyco_10"/>
    <property type="match status" value="1"/>
</dbReference>
<dbReference type="InterPro" id="IPR001119">
    <property type="entry name" value="SLH_dom"/>
</dbReference>
<dbReference type="Pfam" id="PF00331">
    <property type="entry name" value="Glyco_hydro_10"/>
    <property type="match status" value="1"/>
</dbReference>
<dbReference type="Gene3D" id="2.60.120.260">
    <property type="entry name" value="Galactose-binding domain-like"/>
    <property type="match status" value="3"/>
</dbReference>
<reference evidence="17" key="1">
    <citation type="journal article" date="2009" name="J. Microbiol. Biotechnol.">
        <title>Cloning, sequencing, and expression of the gene encoding a multidomain endo-beta-1,4-xylanase from Paenibacillus curdlanolyticus B-6, and characterization of the recombinant enzyme.</title>
        <authorList>
            <person name="Waeonukul R."/>
            <person name="Pason P."/>
            <person name="Kyu K.L."/>
            <person name="Sakka K."/>
            <person name="Kosugi A."/>
            <person name="Mori Y."/>
            <person name="Ratanakhanokchai K."/>
        </authorList>
    </citation>
    <scope>NUCLEOTIDE SEQUENCE</scope>
    <source>
        <strain evidence="17">B-6</strain>
    </source>
</reference>
<dbReference type="PANTHER" id="PTHR31490:SF90">
    <property type="entry name" value="ENDO-1,4-BETA-XYLANASE A"/>
    <property type="match status" value="1"/>
</dbReference>
<evidence type="ECO:0000256" key="6">
    <source>
        <dbReference type="ARBA" id="ARBA00022737"/>
    </source>
</evidence>
<dbReference type="SUPFAM" id="SSF49344">
    <property type="entry name" value="CBD9-like"/>
    <property type="match status" value="1"/>
</dbReference>
<dbReference type="CAZy" id="CBM9">
    <property type="family name" value="Carbohydrate-Binding Module Family 9"/>
</dbReference>
<sequence>MSTKFKRLVSMLLAAALLIPTSWVAPAASAASDVTTVYHESFESGVGFATQAGNAHVTHVTGMTFTGNDDGGALYVSNRVNNWDSVDFKYADLGLVDGKTYTVTVSIYVDANETIPADAKAALQTVDSYRNYADTAFVAGQAVTLTKEFTVDKSSDSALRVNSNEAGKTVPYYIADIKFTTAASKPIEREVYHESFENGAGLATQAGGATLTHVTGLQYTGNDDGGALYVSNRVNNWDSVDFKYADLGLEDGKKYTVTASVYVDANETIPAGAQAALQTVDSYSNNAGTAFIAGQAVTLVKEFTVDKSVDSALRINSNEEGKTVPYYIGDIRITELVSNEPEPVRPPAQTFETITFEDGTTGGFEGRSGTETLTVTDEANHTENGSKALKVEGRTVTWHGPSLRVEKYVDKGYEYKVTAWVKLISPDSSQIQLSTQIGNGGSANYVALEAKTISTADGWVQYEGTYRYNSVGDEFLTIYVESSNNATASFYIDDISFVSTGSGPVEIDKKLIPIKDAYKDHFLIGNAISAEDLTGVRFDLLQMHHNVVTAGNAMKPDAMQPTKGNFTFTAADDMVNKVLDAGMKVHGHVLVWHQQSPTWLNTSDGSTPLSREEALENLRAHIKGVMEHFGNKVISWDVVNEAMNDNPQNPTDYKNALRKAPWYNAIGSDYVEQAFLAAREVLDAHPDWDIKLYYNDYNEDNQNKAEAIYSMVKDINDRYADAHDGKKLIDGIGMQGHYNLSTNPENVKRSLEKFISLGVEVSISELDIMAGNNSQLSDELAKEQGYLYAQLMKLFKENSKYISRVTFWGMDDRTSWRSTQNPLLFNGNLQAKPAYHAVIDPDKFLEGYVPYVPDSKQGTAAYGTPTIDGHIDSVWNNAESIDINQYQMAWQGANGTAKALWDDQNLYVLVQVSDAQLDKSSANAWEQDSVEVFLDQNNAKKTYYQEDDGQYRVNFDNETSFNPDSIAEGFVSATSVSGTNYTVEIKIPLTKITPANDKKIGFDVQINDGKDGARQSAATWNDTTGNAYQDTSVFGVLTLKGKQSSGGGGGGGGGGVIPSNNDNTDNTDDTGNTGNTGDTGYKSKFSDVPSNHYAAGAIGRLADLGIIKGVTGDTFAPKADVKRSELVLMITRALGLETIDGADTGFKDVPSSRSDAGAIAAAVQAGLVNGANGKFRPSDSMTREEAVVVLMRAFRYALETLNLDISKLPMSGAEAFKDQGSISKWASDDIETAVILGFVTGDTSGKFRPQSTISRAETAVLIDRMITALSSLKGDK</sequence>
<keyword evidence="6" id="KW-0677">Repeat</keyword>
<evidence type="ECO:0000256" key="8">
    <source>
        <dbReference type="ARBA" id="ARBA00023277"/>
    </source>
</evidence>
<evidence type="ECO:0000256" key="5">
    <source>
        <dbReference type="ARBA" id="ARBA00022729"/>
    </source>
</evidence>
<dbReference type="Gene3D" id="3.20.20.80">
    <property type="entry name" value="Glycosidases"/>
    <property type="match status" value="1"/>
</dbReference>
<evidence type="ECO:0000256" key="10">
    <source>
        <dbReference type="ARBA" id="ARBA00023326"/>
    </source>
</evidence>
<dbReference type="CAZy" id="CBM22">
    <property type="family name" value="Carbohydrate-Binding Module Family 22"/>
</dbReference>
<dbReference type="EMBL" id="EU418764">
    <property type="protein sequence ID" value="ABZ80916.1"/>
    <property type="molecule type" value="Genomic_DNA"/>
</dbReference>
<dbReference type="InterPro" id="IPR031158">
    <property type="entry name" value="GH10_AS"/>
</dbReference>
<keyword evidence="10 12" id="KW-0624">Polysaccharide degradation</keyword>
<accession>B1A3N2</accession>
<dbReference type="InterPro" id="IPR001000">
    <property type="entry name" value="GH10_dom"/>
</dbReference>
<dbReference type="PROSITE" id="PS51760">
    <property type="entry name" value="GH10_2"/>
    <property type="match status" value="1"/>
</dbReference>
<dbReference type="InterPro" id="IPR008979">
    <property type="entry name" value="Galactose-bd-like_sf"/>
</dbReference>
<proteinExistence type="inferred from homology"/>
<dbReference type="SUPFAM" id="SSF51445">
    <property type="entry name" value="(Trans)glycosidases"/>
    <property type="match status" value="1"/>
</dbReference>
<evidence type="ECO:0000259" key="16">
    <source>
        <dbReference type="PROSITE" id="PS51760"/>
    </source>
</evidence>
<evidence type="ECO:0000256" key="13">
    <source>
        <dbReference type="SAM" id="MobiDB-lite"/>
    </source>
</evidence>
<evidence type="ECO:0000256" key="9">
    <source>
        <dbReference type="ARBA" id="ARBA00023295"/>
    </source>
</evidence>
<dbReference type="PRINTS" id="PR00134">
    <property type="entry name" value="GLHYDRLASE10"/>
</dbReference>
<feature type="region of interest" description="Disordered" evidence="13">
    <location>
        <begin position="1044"/>
        <end position="1085"/>
    </location>
</feature>
<evidence type="ECO:0000313" key="17">
    <source>
        <dbReference type="EMBL" id="ABZ80916.1"/>
    </source>
</evidence>
<feature type="compositionally biased region" description="Gly residues" evidence="13">
    <location>
        <begin position="1044"/>
        <end position="1056"/>
    </location>
</feature>
<protein>
    <recommendedName>
        <fullName evidence="12">Beta-xylanase</fullName>
        <ecNumber evidence="12">3.2.1.8</ecNumber>
    </recommendedName>
</protein>
<gene>
    <name evidence="17" type="primary">xyn10A</name>
</gene>